<dbReference type="GO" id="GO:0022857">
    <property type="term" value="F:transmembrane transporter activity"/>
    <property type="evidence" value="ECO:0007669"/>
    <property type="project" value="InterPro"/>
</dbReference>
<evidence type="ECO:0000256" key="6">
    <source>
        <dbReference type="SAM" id="Phobius"/>
    </source>
</evidence>
<name>A0A383A222_9ZZZZ</name>
<dbReference type="InterPro" id="IPR052983">
    <property type="entry name" value="MFS_Riboflavin_Transporter"/>
</dbReference>
<evidence type="ECO:0000256" key="3">
    <source>
        <dbReference type="ARBA" id="ARBA00022692"/>
    </source>
</evidence>
<proteinExistence type="predicted"/>
<protein>
    <recommendedName>
        <fullName evidence="8">Major facilitator superfamily (MFS) profile domain-containing protein</fullName>
    </recommendedName>
</protein>
<feature type="non-terminal residue" evidence="7">
    <location>
        <position position="217"/>
    </location>
</feature>
<dbReference type="PANTHER" id="PTHR43385:SF1">
    <property type="entry name" value="RIBOFLAVIN TRANSPORTER RIBJ"/>
    <property type="match status" value="1"/>
</dbReference>
<evidence type="ECO:0000256" key="2">
    <source>
        <dbReference type="ARBA" id="ARBA00022448"/>
    </source>
</evidence>
<keyword evidence="5 6" id="KW-0472">Membrane</keyword>
<evidence type="ECO:0008006" key="8">
    <source>
        <dbReference type="Google" id="ProtNLM"/>
    </source>
</evidence>
<dbReference type="AlphaFoldDB" id="A0A383A222"/>
<feature type="transmembrane region" description="Helical" evidence="6">
    <location>
        <begin position="69"/>
        <end position="90"/>
    </location>
</feature>
<feature type="transmembrane region" description="Helical" evidence="6">
    <location>
        <begin position="47"/>
        <end position="64"/>
    </location>
</feature>
<evidence type="ECO:0000256" key="4">
    <source>
        <dbReference type="ARBA" id="ARBA00022989"/>
    </source>
</evidence>
<evidence type="ECO:0000313" key="7">
    <source>
        <dbReference type="EMBL" id="SVE00998.1"/>
    </source>
</evidence>
<organism evidence="7">
    <name type="scientific">marine metagenome</name>
    <dbReference type="NCBI Taxonomy" id="408172"/>
    <lineage>
        <taxon>unclassified sequences</taxon>
        <taxon>metagenomes</taxon>
        <taxon>ecological metagenomes</taxon>
    </lineage>
</organism>
<dbReference type="InterPro" id="IPR036259">
    <property type="entry name" value="MFS_trans_sf"/>
</dbReference>
<keyword evidence="2" id="KW-0813">Transport</keyword>
<accession>A0A383A222</accession>
<dbReference type="PANTHER" id="PTHR43385">
    <property type="entry name" value="RIBOFLAVIN TRANSPORTER RIBJ"/>
    <property type="match status" value="1"/>
</dbReference>
<reference evidence="7" key="1">
    <citation type="submission" date="2018-05" db="EMBL/GenBank/DDBJ databases">
        <authorList>
            <person name="Lanie J.A."/>
            <person name="Ng W.-L."/>
            <person name="Kazmierczak K.M."/>
            <person name="Andrzejewski T.M."/>
            <person name="Davidsen T.M."/>
            <person name="Wayne K.J."/>
            <person name="Tettelin H."/>
            <person name="Glass J.I."/>
            <person name="Rusch D."/>
            <person name="Podicherti R."/>
            <person name="Tsui H.-C.T."/>
            <person name="Winkler M.E."/>
        </authorList>
    </citation>
    <scope>NUCLEOTIDE SEQUENCE</scope>
</reference>
<dbReference type="Pfam" id="PF07690">
    <property type="entry name" value="MFS_1"/>
    <property type="match status" value="1"/>
</dbReference>
<evidence type="ECO:0000256" key="5">
    <source>
        <dbReference type="ARBA" id="ARBA00023136"/>
    </source>
</evidence>
<dbReference type="GO" id="GO:0016020">
    <property type="term" value="C:membrane"/>
    <property type="evidence" value="ECO:0007669"/>
    <property type="project" value="UniProtKB-SubCell"/>
</dbReference>
<dbReference type="EMBL" id="UINC01187992">
    <property type="protein sequence ID" value="SVE00998.1"/>
    <property type="molecule type" value="Genomic_DNA"/>
</dbReference>
<gene>
    <name evidence="7" type="ORF">METZ01_LOCUS453852</name>
</gene>
<feature type="transmembrane region" description="Helical" evidence="6">
    <location>
        <begin position="128"/>
        <end position="152"/>
    </location>
</feature>
<keyword evidence="3 6" id="KW-0812">Transmembrane</keyword>
<keyword evidence="4 6" id="KW-1133">Transmembrane helix</keyword>
<dbReference type="InterPro" id="IPR011701">
    <property type="entry name" value="MFS"/>
</dbReference>
<feature type="transmembrane region" description="Helical" evidence="6">
    <location>
        <begin position="96"/>
        <end position="116"/>
    </location>
</feature>
<feature type="transmembrane region" description="Helical" evidence="6">
    <location>
        <begin position="158"/>
        <end position="180"/>
    </location>
</feature>
<dbReference type="Gene3D" id="1.20.1250.20">
    <property type="entry name" value="MFS general substrate transporter like domains"/>
    <property type="match status" value="1"/>
</dbReference>
<evidence type="ECO:0000256" key="1">
    <source>
        <dbReference type="ARBA" id="ARBA00004141"/>
    </source>
</evidence>
<sequence length="217" mass="22700">MDESARVFTAAGILTLVLGTVHGFSVLLEPLESGFYLSRAQASGFYSLALICLTIAVLGSHYLLSRISVVLNAAIVCGTAVFGLVIAALANTAWEFGLGYGVLFGSANGFGYALSLQLAARAYPQRRGLAIGTVTALYAVGASFFAIITGAMLEPFGLSGVMGGMAAILSLALVAVMFLVRSSDISTRNSKLEVKDNLRGSARLQIWLWLGYLGACT</sequence>
<dbReference type="SUPFAM" id="SSF103473">
    <property type="entry name" value="MFS general substrate transporter"/>
    <property type="match status" value="1"/>
</dbReference>
<comment type="subcellular location">
    <subcellularLocation>
        <location evidence="1">Membrane</location>
        <topology evidence="1">Multi-pass membrane protein</topology>
    </subcellularLocation>
</comment>